<keyword evidence="8" id="KW-1185">Reference proteome</keyword>
<organism evidence="7 8">
    <name type="scientific">Globisporangium ultimum (strain ATCC 200006 / CBS 805.95 / DAOM BR144)</name>
    <name type="common">Pythium ultimum</name>
    <dbReference type="NCBI Taxonomy" id="431595"/>
    <lineage>
        <taxon>Eukaryota</taxon>
        <taxon>Sar</taxon>
        <taxon>Stramenopiles</taxon>
        <taxon>Oomycota</taxon>
        <taxon>Peronosporomycetes</taxon>
        <taxon>Pythiales</taxon>
        <taxon>Pythiaceae</taxon>
        <taxon>Globisporangium</taxon>
    </lineage>
</organism>
<dbReference type="GO" id="GO:0005829">
    <property type="term" value="C:cytosol"/>
    <property type="evidence" value="ECO:0007669"/>
    <property type="project" value="TreeGrafter"/>
</dbReference>
<dbReference type="PROSITE" id="PS50166">
    <property type="entry name" value="IMPORTIN_B_NT"/>
    <property type="match status" value="1"/>
</dbReference>
<comment type="subcellular location">
    <subcellularLocation>
        <location evidence="1">Nucleus</location>
    </subcellularLocation>
</comment>
<feature type="region of interest" description="Disordered" evidence="5">
    <location>
        <begin position="903"/>
        <end position="928"/>
    </location>
</feature>
<protein>
    <recommendedName>
        <fullName evidence="6">Importin N-terminal domain-containing protein</fullName>
    </recommendedName>
</protein>
<dbReference type="Proteomes" id="UP000019132">
    <property type="component" value="Unassembled WGS sequence"/>
</dbReference>
<dbReference type="PANTHER" id="PTHR10997">
    <property type="entry name" value="IMPORTIN-7, 8, 11"/>
    <property type="match status" value="1"/>
</dbReference>
<reference evidence="8" key="2">
    <citation type="submission" date="2010-04" db="EMBL/GenBank/DDBJ databases">
        <authorList>
            <person name="Buell R."/>
            <person name="Hamilton J."/>
            <person name="Hostetler J."/>
        </authorList>
    </citation>
    <scope>NUCLEOTIDE SEQUENCE [LARGE SCALE GENOMIC DNA]</scope>
    <source>
        <strain evidence="8">DAOM:BR144</strain>
    </source>
</reference>
<dbReference type="SUPFAM" id="SSF48371">
    <property type="entry name" value="ARM repeat"/>
    <property type="match status" value="1"/>
</dbReference>
<feature type="compositionally biased region" description="Low complexity" evidence="5">
    <location>
        <begin position="903"/>
        <end position="914"/>
    </location>
</feature>
<dbReference type="Pfam" id="PF03810">
    <property type="entry name" value="IBN_N"/>
    <property type="match status" value="1"/>
</dbReference>
<feature type="domain" description="Importin N-terminal" evidence="6">
    <location>
        <begin position="22"/>
        <end position="107"/>
    </location>
</feature>
<dbReference type="GO" id="GO:0005635">
    <property type="term" value="C:nuclear envelope"/>
    <property type="evidence" value="ECO:0007669"/>
    <property type="project" value="TreeGrafter"/>
</dbReference>
<dbReference type="InterPro" id="IPR016024">
    <property type="entry name" value="ARM-type_fold"/>
</dbReference>
<keyword evidence="4" id="KW-0539">Nucleus</keyword>
<dbReference type="HOGENOM" id="CLU_008920_1_0_1"/>
<proteinExistence type="predicted"/>
<evidence type="ECO:0000256" key="5">
    <source>
        <dbReference type="SAM" id="MobiDB-lite"/>
    </source>
</evidence>
<dbReference type="STRING" id="431595.K3XAZ2"/>
<evidence type="ECO:0000256" key="2">
    <source>
        <dbReference type="ARBA" id="ARBA00022448"/>
    </source>
</evidence>
<dbReference type="Pfam" id="PF25018">
    <property type="entry name" value="HEAT_IPO9_c"/>
    <property type="match status" value="1"/>
</dbReference>
<evidence type="ECO:0000313" key="8">
    <source>
        <dbReference type="Proteomes" id="UP000019132"/>
    </source>
</evidence>
<feature type="compositionally biased region" description="Polar residues" evidence="5">
    <location>
        <begin position="915"/>
        <end position="928"/>
    </location>
</feature>
<dbReference type="InterPro" id="IPR056840">
    <property type="entry name" value="HEAT_IPO9_central"/>
</dbReference>
<accession>K3XAZ2</accession>
<evidence type="ECO:0000256" key="4">
    <source>
        <dbReference type="ARBA" id="ARBA00023242"/>
    </source>
</evidence>
<reference evidence="7" key="3">
    <citation type="submission" date="2015-02" db="UniProtKB">
        <authorList>
            <consortium name="EnsemblProtists"/>
        </authorList>
    </citation>
    <scope>IDENTIFICATION</scope>
    <source>
        <strain evidence="7">DAOM BR144</strain>
    </source>
</reference>
<dbReference type="InParanoid" id="K3XAZ2"/>
<evidence type="ECO:0000259" key="6">
    <source>
        <dbReference type="PROSITE" id="PS50166"/>
    </source>
</evidence>
<dbReference type="GO" id="GO:0031267">
    <property type="term" value="F:small GTPase binding"/>
    <property type="evidence" value="ECO:0007669"/>
    <property type="project" value="InterPro"/>
</dbReference>
<feature type="compositionally biased region" description="Acidic residues" evidence="5">
    <location>
        <begin position="954"/>
        <end position="976"/>
    </location>
</feature>
<dbReference type="VEuPathDB" id="FungiDB:PYU1_G014360"/>
<feature type="region of interest" description="Disordered" evidence="5">
    <location>
        <begin position="954"/>
        <end position="985"/>
    </location>
</feature>
<evidence type="ECO:0000313" key="7">
    <source>
        <dbReference type="EnsemblProtists" id="PYU1_T014391"/>
    </source>
</evidence>
<dbReference type="eggNOG" id="KOG2274">
    <property type="taxonomic scope" value="Eukaryota"/>
</dbReference>
<dbReference type="InterPro" id="IPR001494">
    <property type="entry name" value="Importin-beta_N"/>
</dbReference>
<dbReference type="PANTHER" id="PTHR10997:SF9">
    <property type="entry name" value="IMPORTIN-9"/>
    <property type="match status" value="1"/>
</dbReference>
<dbReference type="InterPro" id="IPR011989">
    <property type="entry name" value="ARM-like"/>
</dbReference>
<dbReference type="AlphaFoldDB" id="K3XAZ2"/>
<reference evidence="8" key="1">
    <citation type="journal article" date="2010" name="Genome Biol.">
        <title>Genome sequence of the necrotrophic plant pathogen Pythium ultimum reveals original pathogenicity mechanisms and effector repertoire.</title>
        <authorList>
            <person name="Levesque C.A."/>
            <person name="Brouwer H."/>
            <person name="Cano L."/>
            <person name="Hamilton J.P."/>
            <person name="Holt C."/>
            <person name="Huitema E."/>
            <person name="Raffaele S."/>
            <person name="Robideau G.P."/>
            <person name="Thines M."/>
            <person name="Win J."/>
            <person name="Zerillo M.M."/>
            <person name="Beakes G.W."/>
            <person name="Boore J.L."/>
            <person name="Busam D."/>
            <person name="Dumas B."/>
            <person name="Ferriera S."/>
            <person name="Fuerstenberg S.I."/>
            <person name="Gachon C.M."/>
            <person name="Gaulin E."/>
            <person name="Govers F."/>
            <person name="Grenville-Briggs L."/>
            <person name="Horner N."/>
            <person name="Hostetler J."/>
            <person name="Jiang R.H."/>
            <person name="Johnson J."/>
            <person name="Krajaejun T."/>
            <person name="Lin H."/>
            <person name="Meijer H.J."/>
            <person name="Moore B."/>
            <person name="Morris P."/>
            <person name="Phuntmart V."/>
            <person name="Puiu D."/>
            <person name="Shetty J."/>
            <person name="Stajich J.E."/>
            <person name="Tripathy S."/>
            <person name="Wawra S."/>
            <person name="van West P."/>
            <person name="Whitty B.R."/>
            <person name="Coutinho P.M."/>
            <person name="Henrissat B."/>
            <person name="Martin F."/>
            <person name="Thomas P.D."/>
            <person name="Tyler B.M."/>
            <person name="De Vries R.P."/>
            <person name="Kamoun S."/>
            <person name="Yandell M."/>
            <person name="Tisserat N."/>
            <person name="Buell C.R."/>
        </authorList>
    </citation>
    <scope>NUCLEOTIDE SEQUENCE</scope>
    <source>
        <strain evidence="8">DAOM:BR144</strain>
    </source>
</reference>
<name>K3XAZ2_GLOUD</name>
<dbReference type="EnsemblProtists" id="PYU1_T014391">
    <property type="protein sequence ID" value="PYU1_T014391"/>
    <property type="gene ID" value="PYU1_G014360"/>
</dbReference>
<dbReference type="SMART" id="SM00913">
    <property type="entry name" value="IBN_N"/>
    <property type="match status" value="1"/>
</dbReference>
<dbReference type="Gene3D" id="1.25.10.10">
    <property type="entry name" value="Leucine-rich Repeat Variant"/>
    <property type="match status" value="1"/>
</dbReference>
<keyword evidence="3" id="KW-0653">Protein transport</keyword>
<evidence type="ECO:0000256" key="1">
    <source>
        <dbReference type="ARBA" id="ARBA00004123"/>
    </source>
</evidence>
<sequence length="1079" mass="116845">MSQLAQLLEGSLSATSSLRVECEAQLTQLLRAPGFALQLCEFLFAQDATNAQKQLACLLLKKLVNSYWVAGADHDGDGNDTAHQDGYVVHDDEKRQVKHAIVVAIQERLELFAESKLQTALCLMITAIFERDWPDQWTEILPAVLQLIQGNDKLRIEFAIRFLSLAGGHFSSDSCCDLVALVFPHLQRVYTAGDEFPAGVRSRIVRIVQSNLLMVGMEAQVGNASALQLLHGNVTEWIGLFLQQLAAPVQVVKDYSIKIQILSTLNSFVKEWPKDMTDLLPQIMPQVYALLVSGIEAFECGVVLNAAEEDDGYDSDGEGALIGHSAMVVAALEFVRGTIHAPTKKTRQLVLAGLPDFVYVMIAYMQITVHQMEVWEDDPNKYVADEDDDSLSYNIRNAAIDLLTELEAVLSRKAVVAALSAAQKRLSDDAGNGNWRLHEAALLVVGSLATPTLAALSKNAPEVTQLLNLSAFLQTLFDVMNGSSQEIYLRARALWCASRLAKGMNQDMLNAFLQVAISGLETSQVLPVRMYACRAIGAIVKQDSAKAQLQAASEVIFGRLIHLAERATEETLHIALETLVVVLQDTDNVSVAAANAIVDCFLQHWGQNLNDPLISEFIDGAFGALLELDNVEIIASLHERVLPVLHTMLVQSRADLEAAGNGVNTAGSAITILKTLLRHSFVSSTTGGSGEDVRTRQMGAQVIQLVFEPLMEILHAVEDEKVLNSGAECLKWLVMFAVEPLAAYTCANGSNGIDATMQIAAKLLAPSLHDSCAICVGGLITQILLKLGSALPATTIQSILTAVSARLATAELPSLVQSLCMVFARLVHSHGIEILNVLEQLPAPATASVATPNMLVFVFRTWIEKQSEFYGLYCIKVTTSALMQVAVWNDPRINQITVTGSEIDSGVGSSSSGGIQTRSRAKNTPSSSKKQYAQVHFLTKFFVVVAKTLSQLNDDEDEWESSDDDDEDDDDDDEDAAVSGVTSGATSSIFAPSEQYELLSDRLDDNGGGLDGGVNNDFGGETEEEFEAHFDPINDIELKESIPNALQLLTSNNELLQAVLPELTAGDKELLGAVAAVSS</sequence>
<evidence type="ECO:0000256" key="3">
    <source>
        <dbReference type="ARBA" id="ARBA00022927"/>
    </source>
</evidence>
<dbReference type="OMA" id="TAYPNFM"/>
<dbReference type="EMBL" id="GL376565">
    <property type="status" value="NOT_ANNOTATED_CDS"/>
    <property type="molecule type" value="Genomic_DNA"/>
</dbReference>
<feature type="region of interest" description="Disordered" evidence="5">
    <location>
        <begin position="1001"/>
        <end position="1023"/>
    </location>
</feature>
<dbReference type="GO" id="GO:0006606">
    <property type="term" value="P:protein import into nucleus"/>
    <property type="evidence" value="ECO:0007669"/>
    <property type="project" value="TreeGrafter"/>
</dbReference>
<keyword evidence="2" id="KW-0813">Transport</keyword>